<sequence>MGSPLSPTLFNIYIEVFERKALVWEHRRSIRRRPNARERENLLAPTYLPYVKVCTDIISRLLKKRNINTVFTFMEKIASEFPEMMSNCEDLQDPGVYSIPCACGKMYIWSRQEDKSAMVEHRADTGHTIELEKINK</sequence>
<keyword evidence="2" id="KW-1185">Reference proteome</keyword>
<evidence type="ECO:0000313" key="2">
    <source>
        <dbReference type="Proteomes" id="UP001159042"/>
    </source>
</evidence>
<name>A0AAV8VGI5_9CUCU</name>
<dbReference type="Proteomes" id="UP001159042">
    <property type="component" value="Unassembled WGS sequence"/>
</dbReference>
<dbReference type="AlphaFoldDB" id="A0AAV8VGI5"/>
<evidence type="ECO:0000313" key="1">
    <source>
        <dbReference type="EMBL" id="KAJ8913195.1"/>
    </source>
</evidence>
<proteinExistence type="predicted"/>
<protein>
    <submittedName>
        <fullName evidence="1">Uncharacterized protein</fullName>
    </submittedName>
</protein>
<organism evidence="1 2">
    <name type="scientific">Exocentrus adspersus</name>
    <dbReference type="NCBI Taxonomy" id="1586481"/>
    <lineage>
        <taxon>Eukaryota</taxon>
        <taxon>Metazoa</taxon>
        <taxon>Ecdysozoa</taxon>
        <taxon>Arthropoda</taxon>
        <taxon>Hexapoda</taxon>
        <taxon>Insecta</taxon>
        <taxon>Pterygota</taxon>
        <taxon>Neoptera</taxon>
        <taxon>Endopterygota</taxon>
        <taxon>Coleoptera</taxon>
        <taxon>Polyphaga</taxon>
        <taxon>Cucujiformia</taxon>
        <taxon>Chrysomeloidea</taxon>
        <taxon>Cerambycidae</taxon>
        <taxon>Lamiinae</taxon>
        <taxon>Acanthocinini</taxon>
        <taxon>Exocentrus</taxon>
    </lineage>
</organism>
<gene>
    <name evidence="1" type="ORF">NQ315_009032</name>
</gene>
<comment type="caution">
    <text evidence="1">The sequence shown here is derived from an EMBL/GenBank/DDBJ whole genome shotgun (WGS) entry which is preliminary data.</text>
</comment>
<accession>A0AAV8VGI5</accession>
<reference evidence="1 2" key="1">
    <citation type="journal article" date="2023" name="Insect Mol. Biol.">
        <title>Genome sequencing provides insights into the evolution of gene families encoding plant cell wall-degrading enzymes in longhorned beetles.</title>
        <authorList>
            <person name="Shin N.R."/>
            <person name="Okamura Y."/>
            <person name="Kirsch R."/>
            <person name="Pauchet Y."/>
        </authorList>
    </citation>
    <scope>NUCLEOTIDE SEQUENCE [LARGE SCALE GENOMIC DNA]</scope>
    <source>
        <strain evidence="1">EAD_L_NR</strain>
    </source>
</reference>
<dbReference type="EMBL" id="JANEYG010000100">
    <property type="protein sequence ID" value="KAJ8913195.1"/>
    <property type="molecule type" value="Genomic_DNA"/>
</dbReference>